<name>A0A5J5B4V7_9ASTE</name>
<dbReference type="InterPro" id="IPR007651">
    <property type="entry name" value="Lipin_N"/>
</dbReference>
<dbReference type="InterPro" id="IPR013209">
    <property type="entry name" value="LNS2"/>
</dbReference>
<proteinExistence type="inferred from homology"/>
<protein>
    <recommendedName>
        <fullName evidence="3">LNS2/PITP domain-containing protein</fullName>
    </recommendedName>
</protein>
<dbReference type="Pfam" id="PF04571">
    <property type="entry name" value="Lipin_N"/>
    <property type="match status" value="1"/>
</dbReference>
<dbReference type="SMART" id="SM00775">
    <property type="entry name" value="LNS2"/>
    <property type="match status" value="1"/>
</dbReference>
<feature type="compositionally biased region" description="Polar residues" evidence="2">
    <location>
        <begin position="119"/>
        <end position="129"/>
    </location>
</feature>
<organism evidence="4 5">
    <name type="scientific">Nyssa sinensis</name>
    <dbReference type="NCBI Taxonomy" id="561372"/>
    <lineage>
        <taxon>Eukaryota</taxon>
        <taxon>Viridiplantae</taxon>
        <taxon>Streptophyta</taxon>
        <taxon>Embryophyta</taxon>
        <taxon>Tracheophyta</taxon>
        <taxon>Spermatophyta</taxon>
        <taxon>Magnoliopsida</taxon>
        <taxon>eudicotyledons</taxon>
        <taxon>Gunneridae</taxon>
        <taxon>Pentapetalae</taxon>
        <taxon>asterids</taxon>
        <taxon>Cornales</taxon>
        <taxon>Nyssaceae</taxon>
        <taxon>Nyssa</taxon>
    </lineage>
</organism>
<accession>A0A5J5B4V7</accession>
<dbReference type="SUPFAM" id="SSF56784">
    <property type="entry name" value="HAD-like"/>
    <property type="match status" value="1"/>
</dbReference>
<dbReference type="OrthoDB" id="4567at2759"/>
<feature type="region of interest" description="Disordered" evidence="2">
    <location>
        <begin position="94"/>
        <end position="129"/>
    </location>
</feature>
<sequence>MFSRESIGSFITRGVYTVSAPFHPFGGAVDIIVVQQEDGSFKSSPWYVRFGKFQGVLKAKEKVVNISVNGVEANFHMYLDRKGEAYFLREGDGEEGESVFDPSSSGEEMDGKSRDNRPMKSNSYNYDANQSNLVTQVDMSNGKIVARTSSRRSRVMGLVFGRNSMKENRLPDEDDGDGIGRANSLERAEIAADLLEVKWSTNLSSGRNGKEHAPCISAPDTLNGEADKNLQIHGQKQLDSLVDDNMENSLDHLVSHNETGSCDTEMGDSSQFGFQKPETSVGETGVEMSCLITKHVIVASASSEDGLEESGELNSEIPRRIDELELRNADYGENANSVNSEINVPDSQIPDSAKLEACLSKMLDEEQVYDKDIISVPEKESGADGLQSFVYHETSESSRVGLDNSSEQAEGTLDFSCGKCREICVDAETLHGTTEIMSKVNSVLETDSLVEKEPLNIQEVLGERNCYDFLNDEKILESEGTPSSSIANTIITETYTQMVTVDSKNGSVKEVESQSICTISGFSNSICQVQDVENVEDADNMSKFQHSLESFSDPHNFNGDRIPAEAINTSPSNSAEEEQFLFGDFDDFKLSDVKCMDSSSSDHEEKENHSSLTPKGIEAVTKSLDLDYELYSSLDKFVQKNSPDYVEDVRQMSRILSSHINIPRGSKVTGEEGGRMVESLPNMWSHADDLETHNYCHSLGHSVDSSSNSSKWMLLRKHISNIIKSDADKERLLSQAQPTTDAGQILDELKEVPASPAIGDPSKAIDASGGSWGLWPFPFKRSRNMKATPPALDCTGSFDAENAPESTASMDGEKNVFKPKVNKKKVREITPTSEQLASMNLKEGRNTVTFTFSTAMLGKQQVDAMIYLWRWDTRIVISDVDGTITKSDVLGQFMPLVGVDWSQTGVAHLFSAIKENGYQLLFLSARSISQAYLTRQFLFNLKQDGKALPDGPVVISPDGLFPSLFREVIRRAPHEFKIACLEDIKALFPSDRSPFYAGFGNRDTDEISYLRVGIPKGKIFIINPKGEVAVNRRINTKSYTSLHALVHGMFPSMSSSEQEDFNSWNFWKLPPPAMDV</sequence>
<dbReference type="InterPro" id="IPR026058">
    <property type="entry name" value="LIPIN"/>
</dbReference>
<feature type="compositionally biased region" description="Basic and acidic residues" evidence="2">
    <location>
        <begin position="109"/>
        <end position="118"/>
    </location>
</feature>
<dbReference type="GO" id="GO:0008195">
    <property type="term" value="F:phosphatidate phosphatase activity"/>
    <property type="evidence" value="ECO:0007669"/>
    <property type="project" value="TreeGrafter"/>
</dbReference>
<evidence type="ECO:0000256" key="2">
    <source>
        <dbReference type="SAM" id="MobiDB-lite"/>
    </source>
</evidence>
<dbReference type="InterPro" id="IPR036412">
    <property type="entry name" value="HAD-like_sf"/>
</dbReference>
<comment type="similarity">
    <text evidence="1">Belongs to the lipin family.</text>
</comment>
<dbReference type="Pfam" id="PF08235">
    <property type="entry name" value="LNS2"/>
    <property type="match status" value="1"/>
</dbReference>
<dbReference type="Proteomes" id="UP000325577">
    <property type="component" value="Linkage Group LG15"/>
</dbReference>
<dbReference type="PANTHER" id="PTHR12181">
    <property type="entry name" value="LIPIN"/>
    <property type="match status" value="1"/>
</dbReference>
<evidence type="ECO:0000313" key="5">
    <source>
        <dbReference type="Proteomes" id="UP000325577"/>
    </source>
</evidence>
<evidence type="ECO:0000313" key="4">
    <source>
        <dbReference type="EMBL" id="KAA8537739.1"/>
    </source>
</evidence>
<evidence type="ECO:0000259" key="3">
    <source>
        <dbReference type="SMART" id="SM00775"/>
    </source>
</evidence>
<feature type="domain" description="LNS2/PITP" evidence="3">
    <location>
        <begin position="875"/>
        <end position="1031"/>
    </location>
</feature>
<dbReference type="EMBL" id="CM018038">
    <property type="protein sequence ID" value="KAA8537739.1"/>
    <property type="molecule type" value="Genomic_DNA"/>
</dbReference>
<gene>
    <name evidence="4" type="ORF">F0562_027271</name>
</gene>
<evidence type="ECO:0000256" key="1">
    <source>
        <dbReference type="ARBA" id="ARBA00005476"/>
    </source>
</evidence>
<dbReference type="PANTHER" id="PTHR12181:SF12">
    <property type="entry name" value="PHOSPHATIDATE PHOSPHATASE"/>
    <property type="match status" value="1"/>
</dbReference>
<dbReference type="InterPro" id="IPR031315">
    <property type="entry name" value="LNS2/PITP"/>
</dbReference>
<feature type="region of interest" description="Disordered" evidence="2">
    <location>
        <begin position="203"/>
        <end position="222"/>
    </location>
</feature>
<dbReference type="AlphaFoldDB" id="A0A5J5B4V7"/>
<keyword evidence="5" id="KW-1185">Reference proteome</keyword>
<reference evidence="4 5" key="1">
    <citation type="submission" date="2019-09" db="EMBL/GenBank/DDBJ databases">
        <title>A chromosome-level genome assembly of the Chinese tupelo Nyssa sinensis.</title>
        <authorList>
            <person name="Yang X."/>
            <person name="Kang M."/>
            <person name="Yang Y."/>
            <person name="Xiong H."/>
            <person name="Wang M."/>
            <person name="Zhang Z."/>
            <person name="Wang Z."/>
            <person name="Wu H."/>
            <person name="Ma T."/>
            <person name="Liu J."/>
            <person name="Xi Z."/>
        </authorList>
    </citation>
    <scope>NUCLEOTIDE SEQUENCE [LARGE SCALE GENOMIC DNA]</scope>
    <source>
        <strain evidence="4">J267</strain>
        <tissue evidence="4">Leaf</tissue>
    </source>
</reference>